<dbReference type="GO" id="GO:0005524">
    <property type="term" value="F:ATP binding"/>
    <property type="evidence" value="ECO:0007669"/>
    <property type="project" value="InterPro"/>
</dbReference>
<dbReference type="InterPro" id="IPR027417">
    <property type="entry name" value="P-loop_NTPase"/>
</dbReference>
<organism evidence="2 3">
    <name type="scientific">Pseudomonas syringae pv. actinidiae ICMP 19096</name>
    <dbReference type="NCBI Taxonomy" id="1194405"/>
    <lineage>
        <taxon>Bacteria</taxon>
        <taxon>Pseudomonadati</taxon>
        <taxon>Pseudomonadota</taxon>
        <taxon>Gammaproteobacteria</taxon>
        <taxon>Pseudomonadales</taxon>
        <taxon>Pseudomonadaceae</taxon>
        <taxon>Pseudomonas</taxon>
        <taxon>Pseudomonas syringae</taxon>
    </lineage>
</organism>
<dbReference type="InterPro" id="IPR006555">
    <property type="entry name" value="ATP-dep_Helicase_C"/>
</dbReference>
<keyword evidence="2" id="KW-0067">ATP-binding</keyword>
<comment type="caution">
    <text evidence="2">The sequence shown here is derived from an EMBL/GenBank/DDBJ whole genome shotgun (WGS) entry which is preliminary data.</text>
</comment>
<feature type="domain" description="ATP-dependent helicase C-terminal" evidence="1">
    <location>
        <begin position="2"/>
        <end position="60"/>
    </location>
</feature>
<sequence length="66" mass="7422">IEARGGNPFMEIAVPDASLRLVQACGRLLRTEEDRGTITLLDRRVVTQRYGKAILNALPPFRREIS</sequence>
<reference evidence="2 3" key="1">
    <citation type="journal article" date="2013" name="PLoS Pathog.">
        <title>Genomic analysis of the Kiwifruit pathogen Pseudomonas syringae pv. actinidiae provides insight into the origins of an emergent plant disease.</title>
        <authorList>
            <person name="McCann H.C."/>
            <person name="Rikkerink E.H."/>
            <person name="Bertels F."/>
            <person name="Fiers M."/>
            <person name="Lu A."/>
            <person name="Rees-George J."/>
            <person name="Andersen M.T."/>
            <person name="Gleave A.P."/>
            <person name="Haubold B."/>
            <person name="Wohlers M.W."/>
            <person name="Guttman D.S."/>
            <person name="Wang P.W."/>
            <person name="Straub C."/>
            <person name="Vanneste J.L."/>
            <person name="Rainey P.B."/>
            <person name="Templeton M.D."/>
        </authorList>
    </citation>
    <scope>NUCLEOTIDE SEQUENCE [LARGE SCALE GENOMIC DNA]</scope>
    <source>
        <strain evidence="2 3">ICMP 19096</strain>
    </source>
</reference>
<dbReference type="GO" id="GO:0006139">
    <property type="term" value="P:nucleobase-containing compound metabolic process"/>
    <property type="evidence" value="ECO:0007669"/>
    <property type="project" value="InterPro"/>
</dbReference>
<dbReference type="Gene3D" id="3.40.50.300">
    <property type="entry name" value="P-loop containing nucleotide triphosphate hydrolases"/>
    <property type="match status" value="1"/>
</dbReference>
<dbReference type="GO" id="GO:0004386">
    <property type="term" value="F:helicase activity"/>
    <property type="evidence" value="ECO:0007669"/>
    <property type="project" value="UniProtKB-KW"/>
</dbReference>
<dbReference type="AlphaFoldDB" id="A0A656JZ90"/>
<keyword evidence="2" id="KW-0378">Hydrolase</keyword>
<evidence type="ECO:0000259" key="1">
    <source>
        <dbReference type="Pfam" id="PF13307"/>
    </source>
</evidence>
<feature type="non-terminal residue" evidence="2">
    <location>
        <position position="1"/>
    </location>
</feature>
<dbReference type="Proteomes" id="UP000018849">
    <property type="component" value="Unassembled WGS sequence"/>
</dbReference>
<evidence type="ECO:0000313" key="2">
    <source>
        <dbReference type="EMBL" id="EPN62545.1"/>
    </source>
</evidence>
<name>A0A656JZ90_PSESF</name>
<dbReference type="GO" id="GO:0016818">
    <property type="term" value="F:hydrolase activity, acting on acid anhydrides, in phosphorus-containing anhydrides"/>
    <property type="evidence" value="ECO:0007669"/>
    <property type="project" value="InterPro"/>
</dbReference>
<proteinExistence type="predicted"/>
<keyword evidence="2" id="KW-0347">Helicase</keyword>
<accession>A0A656JZ90</accession>
<protein>
    <submittedName>
        <fullName evidence="2">ATP-dependent DNA helicase DinG</fullName>
    </submittedName>
</protein>
<gene>
    <name evidence="2" type="primary">dinG</name>
    <name evidence="2" type="ORF">A245_13635</name>
</gene>
<dbReference type="EMBL" id="AOKF01001149">
    <property type="protein sequence ID" value="EPN62545.1"/>
    <property type="molecule type" value="Genomic_DNA"/>
</dbReference>
<keyword evidence="2" id="KW-0547">Nucleotide-binding</keyword>
<evidence type="ECO:0000313" key="3">
    <source>
        <dbReference type="Proteomes" id="UP000018849"/>
    </source>
</evidence>
<dbReference type="Pfam" id="PF13307">
    <property type="entry name" value="Helicase_C_2"/>
    <property type="match status" value="1"/>
</dbReference>
<dbReference type="GO" id="GO:0003676">
    <property type="term" value="F:nucleic acid binding"/>
    <property type="evidence" value="ECO:0007669"/>
    <property type="project" value="InterPro"/>
</dbReference>